<reference evidence="13" key="2">
    <citation type="submission" date="2025-08" db="UniProtKB">
        <authorList>
            <consortium name="Ensembl"/>
        </authorList>
    </citation>
    <scope>IDENTIFICATION</scope>
</reference>
<dbReference type="InterPro" id="IPR001483">
    <property type="entry name" value="Urotensin_II"/>
</dbReference>
<reference evidence="13 14" key="1">
    <citation type="submission" date="2019-05" db="EMBL/GenBank/DDBJ databases">
        <title>A Chromosome-scale Meerkat (S. suricatta) Genome Assembly.</title>
        <authorList>
            <person name="Dudchenko O."/>
            <person name="Lieberman Aiden E."/>
            <person name="Tung J."/>
            <person name="Barreiro L.B."/>
            <person name="Clutton-Brock T.H."/>
        </authorList>
    </citation>
    <scope>NUCLEOTIDE SEQUENCE [LARGE SCALE GENOMIC DNA]</scope>
</reference>
<evidence type="ECO:0000256" key="2">
    <source>
        <dbReference type="ARBA" id="ARBA00006719"/>
    </source>
</evidence>
<dbReference type="GO" id="GO:0005615">
    <property type="term" value="C:extracellular space"/>
    <property type="evidence" value="ECO:0007669"/>
    <property type="project" value="TreeGrafter"/>
</dbReference>
<comment type="similarity">
    <text evidence="2 11">Belongs to the urotensin-2 family.</text>
</comment>
<proteinExistence type="inferred from homology"/>
<keyword evidence="14" id="KW-1185">Reference proteome</keyword>
<keyword evidence="4" id="KW-0165">Cleavage on pair of basic residues</keyword>
<dbReference type="Proteomes" id="UP000472268">
    <property type="component" value="Chromosome 8"/>
</dbReference>
<evidence type="ECO:0000256" key="7">
    <source>
        <dbReference type="ARBA" id="ARBA00023157"/>
    </source>
</evidence>
<evidence type="ECO:0000256" key="12">
    <source>
        <dbReference type="SAM" id="SignalP"/>
    </source>
</evidence>
<dbReference type="OMA" id="ETFYGNH"/>
<evidence type="ECO:0000256" key="3">
    <source>
        <dbReference type="ARBA" id="ARBA00022525"/>
    </source>
</evidence>
<keyword evidence="7" id="KW-1015">Disulfide bond</keyword>
<reference evidence="13" key="3">
    <citation type="submission" date="2025-09" db="UniProtKB">
        <authorList>
            <consortium name="Ensembl"/>
        </authorList>
    </citation>
    <scope>IDENTIFICATION</scope>
</reference>
<dbReference type="Pfam" id="PF02083">
    <property type="entry name" value="Urotensin_II"/>
    <property type="match status" value="1"/>
</dbReference>
<evidence type="ECO:0000256" key="6">
    <source>
        <dbReference type="ARBA" id="ARBA00022729"/>
    </source>
</evidence>
<name>A0A673T3M9_SURSU</name>
<dbReference type="PANTHER" id="PTHR14447">
    <property type="entry name" value="UROTENSIN 2"/>
    <property type="match status" value="1"/>
</dbReference>
<evidence type="ECO:0000313" key="13">
    <source>
        <dbReference type="Ensembl" id="ENSSSUP00005007947.1"/>
    </source>
</evidence>
<dbReference type="GO" id="GO:0005179">
    <property type="term" value="F:hormone activity"/>
    <property type="evidence" value="ECO:0007669"/>
    <property type="project" value="UniProtKB-KW"/>
</dbReference>
<dbReference type="AlphaFoldDB" id="A0A673T3M9"/>
<accession>A0A673T3M9</accession>
<dbReference type="GO" id="GO:0008217">
    <property type="term" value="P:regulation of blood pressure"/>
    <property type="evidence" value="ECO:0007669"/>
    <property type="project" value="InterPro"/>
</dbReference>
<protein>
    <recommendedName>
        <fullName evidence="9">Urotensin-2</fullName>
    </recommendedName>
    <alternativeName>
        <fullName evidence="10">Urotensin II</fullName>
    </alternativeName>
</protein>
<evidence type="ECO:0000256" key="11">
    <source>
        <dbReference type="RuleBase" id="RU000636"/>
    </source>
</evidence>
<evidence type="ECO:0000256" key="5">
    <source>
        <dbReference type="ARBA" id="ARBA00022702"/>
    </source>
</evidence>
<keyword evidence="5 11" id="KW-0372">Hormone</keyword>
<gene>
    <name evidence="13" type="primary">UTS2</name>
</gene>
<dbReference type="Ensembl" id="ENSSSUT00005009159.1">
    <property type="protein sequence ID" value="ENSSSUP00005007947.1"/>
    <property type="gene ID" value="ENSSSUG00005005155.1"/>
</dbReference>
<organism evidence="13 14">
    <name type="scientific">Suricata suricatta</name>
    <name type="common">Meerkat</name>
    <dbReference type="NCBI Taxonomy" id="37032"/>
    <lineage>
        <taxon>Eukaryota</taxon>
        <taxon>Metazoa</taxon>
        <taxon>Chordata</taxon>
        <taxon>Craniata</taxon>
        <taxon>Vertebrata</taxon>
        <taxon>Euteleostomi</taxon>
        <taxon>Mammalia</taxon>
        <taxon>Eutheria</taxon>
        <taxon>Laurasiatheria</taxon>
        <taxon>Carnivora</taxon>
        <taxon>Feliformia</taxon>
        <taxon>Herpestidae</taxon>
        <taxon>Suricata</taxon>
    </lineage>
</organism>
<evidence type="ECO:0000256" key="9">
    <source>
        <dbReference type="ARBA" id="ARBA00040274"/>
    </source>
</evidence>
<dbReference type="PROSITE" id="PS00984">
    <property type="entry name" value="UROTENSIN_II"/>
    <property type="match status" value="1"/>
</dbReference>
<evidence type="ECO:0000256" key="8">
    <source>
        <dbReference type="ARBA" id="ARBA00037509"/>
    </source>
</evidence>
<dbReference type="PANTHER" id="PTHR14447:SF0">
    <property type="entry name" value="UROTENSIN-2"/>
    <property type="match status" value="1"/>
</dbReference>
<feature type="chain" id="PRO_5025410290" description="Urotensin-2" evidence="12">
    <location>
        <begin position="21"/>
        <end position="122"/>
    </location>
</feature>
<dbReference type="GO" id="GO:0097746">
    <property type="term" value="P:blood vessel diameter maintenance"/>
    <property type="evidence" value="ECO:0007669"/>
    <property type="project" value="InterPro"/>
</dbReference>
<keyword evidence="6 12" id="KW-0732">Signal</keyword>
<comment type="function">
    <text evidence="8">Highly potent vasoconstrictor.</text>
</comment>
<feature type="signal peptide" evidence="12">
    <location>
        <begin position="1"/>
        <end position="20"/>
    </location>
</feature>
<evidence type="ECO:0000313" key="14">
    <source>
        <dbReference type="Proteomes" id="UP000472268"/>
    </source>
</evidence>
<comment type="subcellular location">
    <subcellularLocation>
        <location evidence="1 11">Secreted</location>
    </subcellularLocation>
</comment>
<evidence type="ECO:0000256" key="10">
    <source>
        <dbReference type="ARBA" id="ARBA00043243"/>
    </source>
</evidence>
<evidence type="ECO:0000256" key="1">
    <source>
        <dbReference type="ARBA" id="ARBA00004613"/>
    </source>
</evidence>
<evidence type="ECO:0000256" key="4">
    <source>
        <dbReference type="ARBA" id="ARBA00022685"/>
    </source>
</evidence>
<keyword evidence="3" id="KW-0964">Secreted</keyword>
<sequence>MHKLVSCCLLLIGCLQPLFALPVPDSGEDALKFSAPDGDARSTPGDLERVSLLQMLATLVAERGDSLRKAGLGTGLANPRGSMRQAFFGQDPNVFLSRLLARIGKQYKKRSSPSECFWKYCV</sequence>